<feature type="domain" description="TonB-dependent receptor plug" evidence="9">
    <location>
        <begin position="115"/>
        <end position="221"/>
    </location>
</feature>
<reference evidence="11" key="1">
    <citation type="submission" date="2016-11" db="EMBL/GenBank/DDBJ databases">
        <authorList>
            <person name="Varghese N."/>
            <person name="Submissions S."/>
        </authorList>
    </citation>
    <scope>NUCLEOTIDE SEQUENCE [LARGE SCALE GENOMIC DNA]</scope>
    <source>
        <strain evidence="11">DSM 19978</strain>
    </source>
</reference>
<evidence type="ECO:0000256" key="5">
    <source>
        <dbReference type="ARBA" id="ARBA00023136"/>
    </source>
</evidence>
<accession>A0A1M5PK90</accession>
<dbReference type="OrthoDB" id="9768177at2"/>
<keyword evidence="8" id="KW-0732">Signal</keyword>
<keyword evidence="2 7" id="KW-0813">Transport</keyword>
<gene>
    <name evidence="10" type="ORF">SAMN05443549_11113</name>
</gene>
<dbReference type="InterPro" id="IPR039426">
    <property type="entry name" value="TonB-dep_rcpt-like"/>
</dbReference>
<comment type="similarity">
    <text evidence="7">Belongs to the TonB-dependent receptor family.</text>
</comment>
<dbReference type="PROSITE" id="PS52016">
    <property type="entry name" value="TONB_DEPENDENT_REC_3"/>
    <property type="match status" value="1"/>
</dbReference>
<dbReference type="GO" id="GO:0009279">
    <property type="term" value="C:cell outer membrane"/>
    <property type="evidence" value="ECO:0007669"/>
    <property type="project" value="UniProtKB-SubCell"/>
</dbReference>
<dbReference type="AlphaFoldDB" id="A0A1M5PK90"/>
<dbReference type="NCBIfam" id="TIGR04056">
    <property type="entry name" value="OMP_RagA_SusC"/>
    <property type="match status" value="1"/>
</dbReference>
<dbReference type="InterPro" id="IPR037066">
    <property type="entry name" value="Plug_dom_sf"/>
</dbReference>
<keyword evidence="6 7" id="KW-0998">Cell outer membrane</keyword>
<evidence type="ECO:0000256" key="3">
    <source>
        <dbReference type="ARBA" id="ARBA00022452"/>
    </source>
</evidence>
<evidence type="ECO:0000256" key="7">
    <source>
        <dbReference type="PROSITE-ProRule" id="PRU01360"/>
    </source>
</evidence>
<keyword evidence="4 7" id="KW-0812">Transmembrane</keyword>
<comment type="subcellular location">
    <subcellularLocation>
        <location evidence="1 7">Cell outer membrane</location>
        <topology evidence="1 7">Multi-pass membrane protein</topology>
    </subcellularLocation>
</comment>
<evidence type="ECO:0000256" key="6">
    <source>
        <dbReference type="ARBA" id="ARBA00023237"/>
    </source>
</evidence>
<keyword evidence="3 7" id="KW-1134">Transmembrane beta strand</keyword>
<dbReference type="InterPro" id="IPR023996">
    <property type="entry name" value="TonB-dep_OMP_SusC/RagA"/>
</dbReference>
<evidence type="ECO:0000259" key="9">
    <source>
        <dbReference type="Pfam" id="PF07715"/>
    </source>
</evidence>
<feature type="signal peptide" evidence="8">
    <location>
        <begin position="1"/>
        <end position="23"/>
    </location>
</feature>
<dbReference type="STRING" id="468056.SAMN05443549_11113"/>
<dbReference type="InterPro" id="IPR023997">
    <property type="entry name" value="TonB-dep_OMP_SusC/RagA_CS"/>
</dbReference>
<evidence type="ECO:0000313" key="11">
    <source>
        <dbReference type="Proteomes" id="UP000184516"/>
    </source>
</evidence>
<evidence type="ECO:0000256" key="2">
    <source>
        <dbReference type="ARBA" id="ARBA00022448"/>
    </source>
</evidence>
<dbReference type="InterPro" id="IPR012910">
    <property type="entry name" value="Plug_dom"/>
</dbReference>
<evidence type="ECO:0000256" key="1">
    <source>
        <dbReference type="ARBA" id="ARBA00004571"/>
    </source>
</evidence>
<dbReference type="Proteomes" id="UP000184516">
    <property type="component" value="Unassembled WGS sequence"/>
</dbReference>
<evidence type="ECO:0000256" key="8">
    <source>
        <dbReference type="SAM" id="SignalP"/>
    </source>
</evidence>
<dbReference type="InterPro" id="IPR036942">
    <property type="entry name" value="Beta-barrel_TonB_sf"/>
</dbReference>
<dbReference type="Pfam" id="PF13715">
    <property type="entry name" value="CarbopepD_reg_2"/>
    <property type="match status" value="1"/>
</dbReference>
<dbReference type="EMBL" id="FQWB01000011">
    <property type="protein sequence ID" value="SHH02127.1"/>
    <property type="molecule type" value="Genomic_DNA"/>
</dbReference>
<dbReference type="Pfam" id="PF07715">
    <property type="entry name" value="Plug"/>
    <property type="match status" value="1"/>
</dbReference>
<dbReference type="RefSeq" id="WP_073371947.1">
    <property type="nucleotide sequence ID" value="NZ_FQWB01000011.1"/>
</dbReference>
<evidence type="ECO:0000313" key="10">
    <source>
        <dbReference type="EMBL" id="SHH02127.1"/>
    </source>
</evidence>
<dbReference type="SUPFAM" id="SSF49464">
    <property type="entry name" value="Carboxypeptidase regulatory domain-like"/>
    <property type="match status" value="1"/>
</dbReference>
<dbReference type="PROSITE" id="PS51257">
    <property type="entry name" value="PROKAR_LIPOPROTEIN"/>
    <property type="match status" value="1"/>
</dbReference>
<dbReference type="InterPro" id="IPR008969">
    <property type="entry name" value="CarboxyPept-like_regulatory"/>
</dbReference>
<dbReference type="Gene3D" id="2.60.40.1120">
    <property type="entry name" value="Carboxypeptidase-like, regulatory domain"/>
    <property type="match status" value="1"/>
</dbReference>
<keyword evidence="5 7" id="KW-0472">Membrane</keyword>
<proteinExistence type="inferred from homology"/>
<dbReference type="Gene3D" id="2.40.170.20">
    <property type="entry name" value="TonB-dependent receptor, beta-barrel domain"/>
    <property type="match status" value="1"/>
</dbReference>
<feature type="chain" id="PRO_5012386790" evidence="8">
    <location>
        <begin position="24"/>
        <end position="996"/>
    </location>
</feature>
<sequence>MKKSILKYFIFFSVLFSCLSATAQKKITGIVKDAVGLTIPGANVKIKDKKAETQTDFDGNFTISAESGDVLIFSFVGMTTTEITIDSRSNYTVVMQELASQLNEVVVVGYGTKKKTDVTGAVSTANLKAFEDSPNPNLAQSLQGSVAGLNVGQTNSAGSTPNISIRGRNSLAGNNNVLIVVDGIVYTGSINDLNPDDVASVDVLKDASSTAIYGAQGANGILMITTKKGNKNKAPQISFSNSYTTQIPTINVEPLDRQDYLDKVRDLYWNKSYLAPDYTVPDPSFNLADYVDDSLVNQGQISGADYNWWDAATKTGSIQDFNLSVSGGGDNMSYLLSASHTDQEGYIINDVSKRTTIRANIDVNLKDWWTVGMQSFATFSDYSGEEPTLSGIIRQAPLVEPFDADGNLIPFPTGTIYSNPFMTYYVDNLDKSNNLFGNFYSDIKFPFIKGLSYRVNFGNNYRWANEYGSSIYGAGLTGSAYKNHSTRYDYTFDNIFTYKRTFAENHELEATFLYGASEREAEDTSATGEGFTDLSLSYNALEQATIQKITSGGWHEALSYQMGRVNYKYKDKYLFTGTIRRDGFSGFAENEKWGVFPSAALGWVITKEDFFKSKVVDLLKLRAGYGSNGNLTSRYFSLSRIGRSSGYVYGDGGSTEFMQQLNTLANANLQWESTGGINLGLDFKLFKGILSGSVEYYNTETKNQLFSRSVPSITGVTSVNVNLGNIQNTGYEFSLTSNNIKNDNFSWSTTFNYSHNDNKILALTGLDEDGNGVEDDIVADNLFIGKSIGTIYAYEAGPIYQIGDVIPTGYYPGTRKVIDQNNDGLIDSNDRVFQGKSEPEFRAGLLNTFTYKDFTLNVFLNTVQGGKDGYLSANEPTYGGRQSEIDNLFNILNNTDFWTPLNPDGINSRYVTAPKVIPSVFYERDFVRLQDVSLSYNFPKSLLDSAGLNSLRLFVSGKNLATWTDWKGWDPETGQGLRDDGRPVLKGYSFGLNVTF</sequence>
<organism evidence="10 11">
    <name type="scientific">Flavobacterium fluvii</name>
    <dbReference type="NCBI Taxonomy" id="468056"/>
    <lineage>
        <taxon>Bacteria</taxon>
        <taxon>Pseudomonadati</taxon>
        <taxon>Bacteroidota</taxon>
        <taxon>Flavobacteriia</taxon>
        <taxon>Flavobacteriales</taxon>
        <taxon>Flavobacteriaceae</taxon>
        <taxon>Flavobacterium</taxon>
    </lineage>
</organism>
<name>A0A1M5PK90_9FLAO</name>
<dbReference type="NCBIfam" id="TIGR04057">
    <property type="entry name" value="SusC_RagA_signa"/>
    <property type="match status" value="1"/>
</dbReference>
<dbReference type="Gene3D" id="2.170.130.10">
    <property type="entry name" value="TonB-dependent receptor, plug domain"/>
    <property type="match status" value="1"/>
</dbReference>
<dbReference type="SUPFAM" id="SSF56935">
    <property type="entry name" value="Porins"/>
    <property type="match status" value="1"/>
</dbReference>
<evidence type="ECO:0000256" key="4">
    <source>
        <dbReference type="ARBA" id="ARBA00022692"/>
    </source>
</evidence>
<keyword evidence="11" id="KW-1185">Reference proteome</keyword>
<protein>
    <submittedName>
        <fullName evidence="10">TonB-linked outer membrane protein, SusC/RagA family</fullName>
    </submittedName>
</protein>